<evidence type="ECO:0000256" key="1">
    <source>
        <dbReference type="ARBA" id="ARBA00004123"/>
    </source>
</evidence>
<dbReference type="PRINTS" id="PR00053">
    <property type="entry name" value="FORKHEAD"/>
</dbReference>
<feature type="DNA-binding region" description="Fork-head" evidence="10">
    <location>
        <begin position="304"/>
        <end position="390"/>
    </location>
</feature>
<organism evidence="13 14">
    <name type="scientific">Hymenochirus boettgeri</name>
    <name type="common">Congo dwarf clawed frog</name>
    <dbReference type="NCBI Taxonomy" id="247094"/>
    <lineage>
        <taxon>Eukaryota</taxon>
        <taxon>Metazoa</taxon>
        <taxon>Chordata</taxon>
        <taxon>Craniata</taxon>
        <taxon>Vertebrata</taxon>
        <taxon>Euteleostomi</taxon>
        <taxon>Amphibia</taxon>
        <taxon>Batrachia</taxon>
        <taxon>Anura</taxon>
        <taxon>Pipoidea</taxon>
        <taxon>Pipidae</taxon>
        <taxon>Pipinae</taxon>
        <taxon>Hymenochirus</taxon>
    </lineage>
</organism>
<dbReference type="InterPro" id="IPR047413">
    <property type="entry name" value="FH_FOXP3"/>
</dbReference>
<feature type="region of interest" description="Disordered" evidence="11">
    <location>
        <begin position="1"/>
        <end position="30"/>
    </location>
</feature>
<dbReference type="PANTHER" id="PTHR45796">
    <property type="entry name" value="FORKHEAD BOX P, ISOFORM C"/>
    <property type="match status" value="1"/>
</dbReference>
<evidence type="ECO:0000256" key="8">
    <source>
        <dbReference type="ARBA" id="ARBA00023163"/>
    </source>
</evidence>
<accession>A0A8T2JWA2</accession>
<evidence type="ECO:0000313" key="13">
    <source>
        <dbReference type="EMBL" id="KAG8447764.1"/>
    </source>
</evidence>
<dbReference type="Proteomes" id="UP000812440">
    <property type="component" value="Chromosome 8_10"/>
</dbReference>
<dbReference type="Gene3D" id="1.10.10.10">
    <property type="entry name" value="Winged helix-like DNA-binding domain superfamily/Winged helix DNA-binding domain"/>
    <property type="match status" value="1"/>
</dbReference>
<evidence type="ECO:0000256" key="9">
    <source>
        <dbReference type="ARBA" id="ARBA00023242"/>
    </source>
</evidence>
<dbReference type="PROSITE" id="PS00658">
    <property type="entry name" value="FORK_HEAD_2"/>
    <property type="match status" value="1"/>
</dbReference>
<keyword evidence="6" id="KW-0805">Transcription regulation</keyword>
<feature type="compositionally biased region" description="Polar residues" evidence="11">
    <location>
        <begin position="1"/>
        <end position="14"/>
    </location>
</feature>
<feature type="domain" description="Fork-head" evidence="12">
    <location>
        <begin position="304"/>
        <end position="390"/>
    </location>
</feature>
<dbReference type="EMBL" id="JAACNH010000003">
    <property type="protein sequence ID" value="KAG8447764.1"/>
    <property type="molecule type" value="Genomic_DNA"/>
</dbReference>
<dbReference type="Pfam" id="PF16159">
    <property type="entry name" value="FOXP-CC"/>
    <property type="match status" value="1"/>
</dbReference>
<dbReference type="SUPFAM" id="SSF46785">
    <property type="entry name" value="Winged helix' DNA-binding domain"/>
    <property type="match status" value="1"/>
</dbReference>
<keyword evidence="7 10" id="KW-0238">DNA-binding</keyword>
<keyword evidence="4" id="KW-0863">Zinc-finger</keyword>
<keyword evidence="14" id="KW-1185">Reference proteome</keyword>
<dbReference type="InterPro" id="IPR001766">
    <property type="entry name" value="Fork_head_dom"/>
</dbReference>
<evidence type="ECO:0000259" key="12">
    <source>
        <dbReference type="PROSITE" id="PS50039"/>
    </source>
</evidence>
<reference evidence="13" key="1">
    <citation type="thesis" date="2020" institute="ProQuest LLC" country="789 East Eisenhower Parkway, Ann Arbor, MI, USA">
        <title>Comparative Genomics and Chromosome Evolution.</title>
        <authorList>
            <person name="Mudd A.B."/>
        </authorList>
    </citation>
    <scope>NUCLEOTIDE SEQUENCE</scope>
    <source>
        <strain evidence="13">Female2</strain>
        <tissue evidence="13">Blood</tissue>
    </source>
</reference>
<dbReference type="PANTHER" id="PTHR45796:SF10">
    <property type="entry name" value="FORKHEAD BOX P3"/>
    <property type="match status" value="1"/>
</dbReference>
<evidence type="ECO:0000256" key="3">
    <source>
        <dbReference type="ARBA" id="ARBA00022723"/>
    </source>
</evidence>
<evidence type="ECO:0000256" key="11">
    <source>
        <dbReference type="SAM" id="MobiDB-lite"/>
    </source>
</evidence>
<dbReference type="SMART" id="SM00339">
    <property type="entry name" value="FH"/>
    <property type="match status" value="1"/>
</dbReference>
<keyword evidence="9 10" id="KW-0539">Nucleus</keyword>
<dbReference type="FunFam" id="1.10.10.10:FF:000010">
    <property type="entry name" value="Forkhead box P2 isoform B"/>
    <property type="match status" value="1"/>
</dbReference>
<feature type="compositionally biased region" description="Low complexity" evidence="11">
    <location>
        <begin position="150"/>
        <end position="159"/>
    </location>
</feature>
<dbReference type="AlphaFoldDB" id="A0A8T2JWA2"/>
<evidence type="ECO:0000256" key="10">
    <source>
        <dbReference type="PROSITE-ProRule" id="PRU00089"/>
    </source>
</evidence>
<sequence length="390" mass="44478">MPSPQKLKTISTLSVEGDTQPDGKGKEQNIPWSRKVTEGSSHLQQNCSVIVTPSSSFKPPMHLRALLEDKKQTVIIHPMSKDLSQSPVIHISPAASSSILNLQPARFCPIVAKHKTPHSIAQGFHLTSLGWVQQEEKMEKPEEGILGKKSSASSTVSHSLTMNTQKSPKKSTSARHIKERHLCIDHHLDDKNSMQCLIQTEVVQSLEEQLALEKQRLHEMHCQMSGKLTGHNIHLPKQREHNLVLHQSHPTISAWSGLDFSGPLHKESSDTILALRRQLWEGSGINIFQNMANCIEYYKTNNVRPPFTYASLIRWAILESPQKQLALNEIYHWFTRMFAFFRFNTATWKNAVRHNLSLHKCFVRVENVKGAVWMVDELEFQRKRGVRHSR</sequence>
<dbReference type="Pfam" id="PF00250">
    <property type="entry name" value="Forkhead"/>
    <property type="match status" value="1"/>
</dbReference>
<dbReference type="GO" id="GO:0001227">
    <property type="term" value="F:DNA-binding transcription repressor activity, RNA polymerase II-specific"/>
    <property type="evidence" value="ECO:0007669"/>
    <property type="project" value="TreeGrafter"/>
</dbReference>
<dbReference type="InterPro" id="IPR032354">
    <property type="entry name" value="FOXP-CC"/>
</dbReference>
<dbReference type="InterPro" id="IPR036388">
    <property type="entry name" value="WH-like_DNA-bd_sf"/>
</dbReference>
<gene>
    <name evidence="13" type="ORF">GDO86_015032</name>
</gene>
<comment type="subcellular location">
    <subcellularLocation>
        <location evidence="1 10">Nucleus</location>
    </subcellularLocation>
</comment>
<evidence type="ECO:0000256" key="5">
    <source>
        <dbReference type="ARBA" id="ARBA00022833"/>
    </source>
</evidence>
<proteinExistence type="predicted"/>
<keyword evidence="2" id="KW-0678">Repressor</keyword>
<evidence type="ECO:0000256" key="7">
    <source>
        <dbReference type="ARBA" id="ARBA00023125"/>
    </source>
</evidence>
<evidence type="ECO:0000256" key="4">
    <source>
        <dbReference type="ARBA" id="ARBA00022771"/>
    </source>
</evidence>
<dbReference type="InterPro" id="IPR036390">
    <property type="entry name" value="WH_DNA-bd_sf"/>
</dbReference>
<dbReference type="InterPro" id="IPR050998">
    <property type="entry name" value="FOXP"/>
</dbReference>
<dbReference type="PROSITE" id="PS50039">
    <property type="entry name" value="FORK_HEAD_3"/>
    <property type="match status" value="1"/>
</dbReference>
<feature type="region of interest" description="Disordered" evidence="11">
    <location>
        <begin position="141"/>
        <end position="175"/>
    </location>
</feature>
<dbReference type="CDD" id="cd20066">
    <property type="entry name" value="FH_FOXP3"/>
    <property type="match status" value="1"/>
</dbReference>
<evidence type="ECO:0000313" key="14">
    <source>
        <dbReference type="Proteomes" id="UP000812440"/>
    </source>
</evidence>
<dbReference type="Gene3D" id="1.20.5.340">
    <property type="match status" value="1"/>
</dbReference>
<protein>
    <recommendedName>
        <fullName evidence="12">Fork-head domain-containing protein</fullName>
    </recommendedName>
</protein>
<dbReference type="GO" id="GO:0000978">
    <property type="term" value="F:RNA polymerase II cis-regulatory region sequence-specific DNA binding"/>
    <property type="evidence" value="ECO:0007669"/>
    <property type="project" value="TreeGrafter"/>
</dbReference>
<name>A0A8T2JWA2_9PIPI</name>
<dbReference type="OrthoDB" id="5830876at2759"/>
<dbReference type="InterPro" id="IPR030456">
    <property type="entry name" value="TF_fork_head_CS_2"/>
</dbReference>
<dbReference type="GO" id="GO:0005634">
    <property type="term" value="C:nucleus"/>
    <property type="evidence" value="ECO:0007669"/>
    <property type="project" value="UniProtKB-SubCell"/>
</dbReference>
<evidence type="ECO:0000256" key="6">
    <source>
        <dbReference type="ARBA" id="ARBA00023015"/>
    </source>
</evidence>
<evidence type="ECO:0000256" key="2">
    <source>
        <dbReference type="ARBA" id="ARBA00022491"/>
    </source>
</evidence>
<keyword evidence="8" id="KW-0804">Transcription</keyword>
<keyword evidence="5" id="KW-0862">Zinc</keyword>
<comment type="caution">
    <text evidence="13">The sequence shown here is derived from an EMBL/GenBank/DDBJ whole genome shotgun (WGS) entry which is preliminary data.</text>
</comment>
<keyword evidence="3" id="KW-0479">Metal-binding</keyword>
<dbReference type="GO" id="GO:0008270">
    <property type="term" value="F:zinc ion binding"/>
    <property type="evidence" value="ECO:0007669"/>
    <property type="project" value="UniProtKB-KW"/>
</dbReference>